<name>A0A834WHV0_9FABA</name>
<protein>
    <submittedName>
        <fullName evidence="2">Uncharacterized protein</fullName>
    </submittedName>
</protein>
<feature type="compositionally biased region" description="Low complexity" evidence="1">
    <location>
        <begin position="129"/>
        <end position="145"/>
    </location>
</feature>
<accession>A0A834WHV0</accession>
<sequence>MEIVGGERERQGMVDKAKEAGITQETIEQAANSEEAQKALKDGTAQQALNDAEDAAGGSSSTWGDWVKNTVGNIGFGKESGNPAAPSPVPEDSVEGVDIEVSPAGAPETENAPVNSPVQESSPSPSPSPSSSSPSPSPSPSIEAPSPAPVDEATPTAAPASSPL</sequence>
<keyword evidence="3" id="KW-1185">Reference proteome</keyword>
<dbReference type="AlphaFoldDB" id="A0A834WHV0"/>
<feature type="compositionally biased region" description="Low complexity" evidence="1">
    <location>
        <begin position="153"/>
        <end position="164"/>
    </location>
</feature>
<organism evidence="2 3">
    <name type="scientific">Senna tora</name>
    <dbReference type="NCBI Taxonomy" id="362788"/>
    <lineage>
        <taxon>Eukaryota</taxon>
        <taxon>Viridiplantae</taxon>
        <taxon>Streptophyta</taxon>
        <taxon>Embryophyta</taxon>
        <taxon>Tracheophyta</taxon>
        <taxon>Spermatophyta</taxon>
        <taxon>Magnoliopsida</taxon>
        <taxon>eudicotyledons</taxon>
        <taxon>Gunneridae</taxon>
        <taxon>Pentapetalae</taxon>
        <taxon>rosids</taxon>
        <taxon>fabids</taxon>
        <taxon>Fabales</taxon>
        <taxon>Fabaceae</taxon>
        <taxon>Caesalpinioideae</taxon>
        <taxon>Cassia clade</taxon>
        <taxon>Senna</taxon>
    </lineage>
</organism>
<feature type="compositionally biased region" description="Basic and acidic residues" evidence="1">
    <location>
        <begin position="1"/>
        <end position="19"/>
    </location>
</feature>
<dbReference type="EMBL" id="JAAIUW010000009">
    <property type="protein sequence ID" value="KAF7817579.1"/>
    <property type="molecule type" value="Genomic_DNA"/>
</dbReference>
<feature type="compositionally biased region" description="Polar residues" evidence="1">
    <location>
        <begin position="23"/>
        <end position="34"/>
    </location>
</feature>
<comment type="caution">
    <text evidence="2">The sequence shown here is derived from an EMBL/GenBank/DDBJ whole genome shotgun (WGS) entry which is preliminary data.</text>
</comment>
<gene>
    <name evidence="2" type="ORF">G2W53_031548</name>
</gene>
<dbReference type="OrthoDB" id="1436816at2759"/>
<evidence type="ECO:0000313" key="2">
    <source>
        <dbReference type="EMBL" id="KAF7817579.1"/>
    </source>
</evidence>
<evidence type="ECO:0000313" key="3">
    <source>
        <dbReference type="Proteomes" id="UP000634136"/>
    </source>
</evidence>
<proteinExistence type="predicted"/>
<feature type="region of interest" description="Disordered" evidence="1">
    <location>
        <begin position="1"/>
        <end position="164"/>
    </location>
</feature>
<reference evidence="2" key="1">
    <citation type="submission" date="2020-09" db="EMBL/GenBank/DDBJ databases">
        <title>Genome-Enabled Discovery of Anthraquinone Biosynthesis in Senna tora.</title>
        <authorList>
            <person name="Kang S.-H."/>
            <person name="Pandey R.P."/>
            <person name="Lee C.-M."/>
            <person name="Sim J.-S."/>
            <person name="Jeong J.-T."/>
            <person name="Choi B.-S."/>
            <person name="Jung M."/>
            <person name="Ginzburg D."/>
            <person name="Zhao K."/>
            <person name="Won S.Y."/>
            <person name="Oh T.-J."/>
            <person name="Yu Y."/>
            <person name="Kim N.-H."/>
            <person name="Lee O.R."/>
            <person name="Lee T.-H."/>
            <person name="Bashyal P."/>
            <person name="Kim T.-S."/>
            <person name="Lee W.-H."/>
            <person name="Kawkins C."/>
            <person name="Kim C.-K."/>
            <person name="Kim J.S."/>
            <person name="Ahn B.O."/>
            <person name="Rhee S.Y."/>
            <person name="Sohng J.K."/>
        </authorList>
    </citation>
    <scope>NUCLEOTIDE SEQUENCE</scope>
    <source>
        <tissue evidence="2">Leaf</tissue>
    </source>
</reference>
<evidence type="ECO:0000256" key="1">
    <source>
        <dbReference type="SAM" id="MobiDB-lite"/>
    </source>
</evidence>
<dbReference type="Proteomes" id="UP000634136">
    <property type="component" value="Unassembled WGS sequence"/>
</dbReference>